<dbReference type="AlphaFoldDB" id="A0AA88YUS1"/>
<dbReference type="InterPro" id="IPR011042">
    <property type="entry name" value="6-blade_b-propeller_TolB-like"/>
</dbReference>
<accession>A0AA88YUS1</accession>
<gene>
    <name evidence="1" type="ORF">FSP39_006111</name>
</gene>
<dbReference type="Gene3D" id="2.120.10.30">
    <property type="entry name" value="TolB, C-terminal domain"/>
    <property type="match status" value="1"/>
</dbReference>
<dbReference type="Proteomes" id="UP001186944">
    <property type="component" value="Unassembled WGS sequence"/>
</dbReference>
<keyword evidence="2" id="KW-1185">Reference proteome</keyword>
<evidence type="ECO:0000313" key="2">
    <source>
        <dbReference type="Proteomes" id="UP001186944"/>
    </source>
</evidence>
<reference evidence="1" key="1">
    <citation type="submission" date="2019-08" db="EMBL/GenBank/DDBJ databases">
        <title>The improved chromosome-level genome for the pearl oyster Pinctada fucata martensii using PacBio sequencing and Hi-C.</title>
        <authorList>
            <person name="Zheng Z."/>
        </authorList>
    </citation>
    <scope>NUCLEOTIDE SEQUENCE</scope>
    <source>
        <strain evidence="1">ZZ-2019</strain>
        <tissue evidence="1">Adductor muscle</tissue>
    </source>
</reference>
<dbReference type="SUPFAM" id="SSF63825">
    <property type="entry name" value="YWTD domain"/>
    <property type="match status" value="1"/>
</dbReference>
<dbReference type="EMBL" id="VSWD01000001">
    <property type="protein sequence ID" value="KAK3108351.1"/>
    <property type="molecule type" value="Genomic_DNA"/>
</dbReference>
<evidence type="ECO:0000313" key="1">
    <source>
        <dbReference type="EMBL" id="KAK3108351.1"/>
    </source>
</evidence>
<proteinExistence type="predicted"/>
<protein>
    <submittedName>
        <fullName evidence="1">Uncharacterized protein</fullName>
    </submittedName>
</protein>
<organism evidence="1 2">
    <name type="scientific">Pinctada imbricata</name>
    <name type="common">Atlantic pearl-oyster</name>
    <name type="synonym">Pinctada martensii</name>
    <dbReference type="NCBI Taxonomy" id="66713"/>
    <lineage>
        <taxon>Eukaryota</taxon>
        <taxon>Metazoa</taxon>
        <taxon>Spiralia</taxon>
        <taxon>Lophotrochozoa</taxon>
        <taxon>Mollusca</taxon>
        <taxon>Bivalvia</taxon>
        <taxon>Autobranchia</taxon>
        <taxon>Pteriomorphia</taxon>
        <taxon>Pterioida</taxon>
        <taxon>Pterioidea</taxon>
        <taxon>Pteriidae</taxon>
        <taxon>Pinctada</taxon>
    </lineage>
</organism>
<comment type="caution">
    <text evidence="1">The sequence shown here is derived from an EMBL/GenBank/DDBJ whole genome shotgun (WGS) entry which is preliminary data.</text>
</comment>
<name>A0AA88YUS1_PINIB</name>
<sequence>MKEACGKKFEFGYDIHTDSDTNNIYVPCFREDGVLCMTIEGQALWFTPLSPAWVITEIQGTLCVVNIFKHCLHLITKDGENVRKLLCEEDLGGKPEYVCYGQDDRLYVTYNVGGDKYDMISVYSVT</sequence>